<dbReference type="AlphaFoldDB" id="A0A3Q0JKW7"/>
<evidence type="ECO:0000313" key="4">
    <source>
        <dbReference type="Proteomes" id="UP000079169"/>
    </source>
</evidence>
<feature type="domain" description="CCHC-type" evidence="3">
    <location>
        <begin position="242"/>
        <end position="257"/>
    </location>
</feature>
<dbReference type="RefSeq" id="XP_026687763.1">
    <property type="nucleotide sequence ID" value="XM_026831962.1"/>
</dbReference>
<dbReference type="GO" id="GO:0008270">
    <property type="term" value="F:zinc ion binding"/>
    <property type="evidence" value="ECO:0007669"/>
    <property type="project" value="UniProtKB-KW"/>
</dbReference>
<dbReference type="KEGG" id="dci:113472283"/>
<feature type="compositionally biased region" description="Polar residues" evidence="2">
    <location>
        <begin position="351"/>
        <end position="372"/>
    </location>
</feature>
<evidence type="ECO:0000259" key="3">
    <source>
        <dbReference type="PROSITE" id="PS50158"/>
    </source>
</evidence>
<dbReference type="GO" id="GO:0003676">
    <property type="term" value="F:nucleic acid binding"/>
    <property type="evidence" value="ECO:0007669"/>
    <property type="project" value="InterPro"/>
</dbReference>
<evidence type="ECO:0000256" key="1">
    <source>
        <dbReference type="PROSITE-ProRule" id="PRU00047"/>
    </source>
</evidence>
<keyword evidence="1" id="KW-0862">Zinc</keyword>
<accession>A0A3Q0JKW7</accession>
<name>A0A3Q0JKW7_DIACI</name>
<dbReference type="PaxDb" id="121845-A0A3Q0JKW7"/>
<reference evidence="5" key="1">
    <citation type="submission" date="2025-08" db="UniProtKB">
        <authorList>
            <consortium name="RefSeq"/>
        </authorList>
    </citation>
    <scope>IDENTIFICATION</scope>
</reference>
<keyword evidence="4" id="KW-1185">Reference proteome</keyword>
<evidence type="ECO:0000256" key="2">
    <source>
        <dbReference type="SAM" id="MobiDB-lite"/>
    </source>
</evidence>
<keyword evidence="1" id="KW-0863">Zinc-finger</keyword>
<dbReference type="GeneID" id="113472283"/>
<feature type="region of interest" description="Disordered" evidence="2">
    <location>
        <begin position="1"/>
        <end position="26"/>
    </location>
</feature>
<dbReference type="Proteomes" id="UP000079169">
    <property type="component" value="Unplaced"/>
</dbReference>
<keyword evidence="1" id="KW-0479">Metal-binding</keyword>
<feature type="compositionally biased region" description="Basic and acidic residues" evidence="2">
    <location>
        <begin position="392"/>
        <end position="411"/>
    </location>
</feature>
<organism evidence="4 5">
    <name type="scientific">Diaphorina citri</name>
    <name type="common">Asian citrus psyllid</name>
    <dbReference type="NCBI Taxonomy" id="121845"/>
    <lineage>
        <taxon>Eukaryota</taxon>
        <taxon>Metazoa</taxon>
        <taxon>Ecdysozoa</taxon>
        <taxon>Arthropoda</taxon>
        <taxon>Hexapoda</taxon>
        <taxon>Insecta</taxon>
        <taxon>Pterygota</taxon>
        <taxon>Neoptera</taxon>
        <taxon>Paraneoptera</taxon>
        <taxon>Hemiptera</taxon>
        <taxon>Sternorrhyncha</taxon>
        <taxon>Psylloidea</taxon>
        <taxon>Psyllidae</taxon>
        <taxon>Diaphorininae</taxon>
        <taxon>Diaphorina</taxon>
    </lineage>
</organism>
<proteinExistence type="predicted"/>
<dbReference type="InterPro" id="IPR001878">
    <property type="entry name" value="Znf_CCHC"/>
</dbReference>
<feature type="region of interest" description="Disordered" evidence="2">
    <location>
        <begin position="351"/>
        <end position="411"/>
    </location>
</feature>
<dbReference type="PROSITE" id="PS50158">
    <property type="entry name" value="ZF_CCHC"/>
    <property type="match status" value="1"/>
</dbReference>
<protein>
    <submittedName>
        <fullName evidence="5">Uncharacterized protein LOC113472283</fullName>
    </submittedName>
</protein>
<gene>
    <name evidence="5" type="primary">LOC113472283</name>
</gene>
<evidence type="ECO:0000313" key="5">
    <source>
        <dbReference type="RefSeq" id="XP_026687763.1"/>
    </source>
</evidence>
<dbReference type="STRING" id="121845.A0A3Q0JKW7"/>
<sequence>MSEAKEGDPGGGGGNPLPPNLNSTDGNAVVMETTEARASSGAQNLDGNTTSSGQKHLILYKPGMRCDLYKLIVQLKPNLDPTPHSTNGKRPYRYIRGLLLSKLIAEITNKSKEVVEIKRLNRSKFLISCTTSKCANLLVENEKMKEKFIAYVPMNYVSRAAIVKDVDLEITDDEIMQNIDCGDFKITQMQRLNRKTFVDGKATYVPSTTIKLVFEGQDMPSFVYLWYTKLNCEPYIQNPIQCFSCFQFGHITKSCRNKKLCRKCFQEDLHDHACDFAEIKCLNCSGMHNANSKSCPEYERQRSIKVLMSTRSLCFPEANALVPRPRDTFAIRTSNRFDVLNEENIDEVRSNNRNNYNTQYPPLPSNVPTNHRNITRYVPPAISDIRRPKRKSDKEMDNRETNQNKKNRQHLEEMARMSKPESYYTGNQISQMMYKGLEENKQHKANHEHQQWLNLTHPTIAFSGIQSSPEFEDFNMEQNFSLEHSERNENTYNLNYNGSSYPGSPDFS</sequence>